<protein>
    <submittedName>
        <fullName evidence="1">Uncharacterized protein</fullName>
    </submittedName>
</protein>
<name>X1JT15_9ZZZZ</name>
<organism evidence="1">
    <name type="scientific">marine sediment metagenome</name>
    <dbReference type="NCBI Taxonomy" id="412755"/>
    <lineage>
        <taxon>unclassified sequences</taxon>
        <taxon>metagenomes</taxon>
        <taxon>ecological metagenomes</taxon>
    </lineage>
</organism>
<gene>
    <name evidence="1" type="ORF">S03H2_55578</name>
</gene>
<accession>X1JT15</accession>
<reference evidence="1" key="1">
    <citation type="journal article" date="2014" name="Front. Microbiol.">
        <title>High frequency of phylogenetically diverse reductive dehalogenase-homologous genes in deep subseafloor sedimentary metagenomes.</title>
        <authorList>
            <person name="Kawai M."/>
            <person name="Futagami T."/>
            <person name="Toyoda A."/>
            <person name="Takaki Y."/>
            <person name="Nishi S."/>
            <person name="Hori S."/>
            <person name="Arai W."/>
            <person name="Tsubouchi T."/>
            <person name="Morono Y."/>
            <person name="Uchiyama I."/>
            <person name="Ito T."/>
            <person name="Fujiyama A."/>
            <person name="Inagaki F."/>
            <person name="Takami H."/>
        </authorList>
    </citation>
    <scope>NUCLEOTIDE SEQUENCE</scope>
    <source>
        <strain evidence="1">Expedition CK06-06</strain>
    </source>
</reference>
<evidence type="ECO:0000313" key="1">
    <source>
        <dbReference type="EMBL" id="GAH81419.1"/>
    </source>
</evidence>
<feature type="non-terminal residue" evidence="1">
    <location>
        <position position="1"/>
    </location>
</feature>
<comment type="caution">
    <text evidence="1">The sequence shown here is derived from an EMBL/GenBank/DDBJ whole genome shotgun (WGS) entry which is preliminary data.</text>
</comment>
<dbReference type="EMBL" id="BARU01035513">
    <property type="protein sequence ID" value="GAH81419.1"/>
    <property type="molecule type" value="Genomic_DNA"/>
</dbReference>
<sequence>APYEMMQAMLRTQPKPKWMNEYEFGEKAQLDKQIWELQKKTYDYEMFEGLLYATDIPLEEAVAFTLKWLDFTNVEHHTDTDKQDITFEYNGIKALVEVEGTIKASDKGKVQQLAGWLTQEIEGGRRVEELQGFLVVNHYREKNPSERGDPLTPHAKQFLKFNRSRFFTTFFLFNIVKEVMNGLPKSEARRKVWEGETFGE</sequence>
<proteinExistence type="predicted"/>
<dbReference type="AlphaFoldDB" id="X1JT15"/>